<dbReference type="EMBL" id="CP136891">
    <property type="protein sequence ID" value="WOK97340.1"/>
    <property type="molecule type" value="Genomic_DNA"/>
</dbReference>
<dbReference type="NCBIfam" id="TIGR01614">
    <property type="entry name" value="PME_inhib"/>
    <property type="match status" value="1"/>
</dbReference>
<organism evidence="6 8">
    <name type="scientific">Canna indica</name>
    <name type="common">Indian-shot</name>
    <dbReference type="NCBI Taxonomy" id="4628"/>
    <lineage>
        <taxon>Eukaryota</taxon>
        <taxon>Viridiplantae</taxon>
        <taxon>Streptophyta</taxon>
        <taxon>Embryophyta</taxon>
        <taxon>Tracheophyta</taxon>
        <taxon>Spermatophyta</taxon>
        <taxon>Magnoliopsida</taxon>
        <taxon>Liliopsida</taxon>
        <taxon>Zingiberales</taxon>
        <taxon>Cannaceae</taxon>
        <taxon>Canna</taxon>
    </lineage>
</organism>
<keyword evidence="1 4" id="KW-0732">Signal</keyword>
<proteinExistence type="inferred from homology"/>
<dbReference type="InterPro" id="IPR035513">
    <property type="entry name" value="Invertase/methylesterase_inhib"/>
</dbReference>
<evidence type="ECO:0000256" key="4">
    <source>
        <dbReference type="SAM" id="SignalP"/>
    </source>
</evidence>
<dbReference type="InterPro" id="IPR034088">
    <property type="entry name" value="Pla_a_1-like"/>
</dbReference>
<sequence length="167" mass="17998">MTFPCVRYGLFVFLLLVVPNFSFAASPTIEKACQQNTDRDFCIKSLQSVPGSDSADMSGLAKIAHNLAVANATATIAKLEALKKTKKDDAVVETCLILYKGVLTPLRFAAEFAASKHYSVAVDLYGVSIDGPARCEDLMSDELTVDGDNLFKLTLMASEFTKTLASS</sequence>
<evidence type="ECO:0000313" key="8">
    <source>
        <dbReference type="Proteomes" id="UP001327560"/>
    </source>
</evidence>
<accession>A0AAQ3K0M9</accession>
<dbReference type="SMART" id="SM00856">
    <property type="entry name" value="PMEI"/>
    <property type="match status" value="1"/>
</dbReference>
<feature type="chain" id="PRO_5044712141" description="Pectinesterase inhibitor domain-containing protein" evidence="4">
    <location>
        <begin position="25"/>
        <end position="167"/>
    </location>
</feature>
<comment type="similarity">
    <text evidence="3">Belongs to the PMEI family.</text>
</comment>
<feature type="signal peptide" evidence="4">
    <location>
        <begin position="1"/>
        <end position="24"/>
    </location>
</feature>
<dbReference type="AlphaFoldDB" id="A0AAQ3K0M9"/>
<feature type="domain" description="Pectinesterase inhibitor" evidence="5">
    <location>
        <begin position="24"/>
        <end position="160"/>
    </location>
</feature>
<dbReference type="Pfam" id="PF04043">
    <property type="entry name" value="PMEI"/>
    <property type="match status" value="1"/>
</dbReference>
<reference evidence="6 8" key="1">
    <citation type="submission" date="2023-10" db="EMBL/GenBank/DDBJ databases">
        <title>Chromosome-scale genome assembly provides insights into flower coloration mechanisms of Canna indica.</title>
        <authorList>
            <person name="Li C."/>
        </authorList>
    </citation>
    <scope>NUCLEOTIDE SEQUENCE [LARGE SCALE GENOMIC DNA]</scope>
    <source>
        <tissue evidence="6">Flower</tissue>
    </source>
</reference>
<keyword evidence="8" id="KW-1185">Reference proteome</keyword>
<evidence type="ECO:0000313" key="6">
    <source>
        <dbReference type="EMBL" id="WOK97340.1"/>
    </source>
</evidence>
<dbReference type="SUPFAM" id="SSF101148">
    <property type="entry name" value="Plant invertase/pectin methylesterase inhibitor"/>
    <property type="match status" value="1"/>
</dbReference>
<dbReference type="PANTHER" id="PTHR35357:SF8">
    <property type="entry name" value="OS01G0111000 PROTEIN"/>
    <property type="match status" value="1"/>
</dbReference>
<evidence type="ECO:0000256" key="2">
    <source>
        <dbReference type="ARBA" id="ARBA00023157"/>
    </source>
</evidence>
<gene>
    <name evidence="6" type="ORF">Cni_G06048</name>
    <name evidence="7" type="ORF">Cni_G06052</name>
</gene>
<protein>
    <recommendedName>
        <fullName evidence="5">Pectinesterase inhibitor domain-containing protein</fullName>
    </recommendedName>
</protein>
<keyword evidence="2" id="KW-1015">Disulfide bond</keyword>
<dbReference type="CDD" id="cd15795">
    <property type="entry name" value="PMEI-Pla_a_1_like"/>
    <property type="match status" value="1"/>
</dbReference>
<dbReference type="InterPro" id="IPR006501">
    <property type="entry name" value="Pectinesterase_inhib_dom"/>
</dbReference>
<evidence type="ECO:0000256" key="1">
    <source>
        <dbReference type="ARBA" id="ARBA00022729"/>
    </source>
</evidence>
<dbReference type="GO" id="GO:0004857">
    <property type="term" value="F:enzyme inhibitor activity"/>
    <property type="evidence" value="ECO:0007669"/>
    <property type="project" value="InterPro"/>
</dbReference>
<evidence type="ECO:0000313" key="7">
    <source>
        <dbReference type="EMBL" id="WOK97344.1"/>
    </source>
</evidence>
<evidence type="ECO:0000259" key="5">
    <source>
        <dbReference type="SMART" id="SM00856"/>
    </source>
</evidence>
<name>A0AAQ3K0M9_9LILI</name>
<dbReference type="Gene3D" id="1.20.140.40">
    <property type="entry name" value="Invertase/pectin methylesterase inhibitor family protein"/>
    <property type="match status" value="1"/>
</dbReference>
<evidence type="ECO:0000256" key="3">
    <source>
        <dbReference type="ARBA" id="ARBA00038471"/>
    </source>
</evidence>
<dbReference type="Proteomes" id="UP001327560">
    <property type="component" value="Chromosome 2"/>
</dbReference>
<dbReference type="EMBL" id="CP136891">
    <property type="protein sequence ID" value="WOK97344.1"/>
    <property type="molecule type" value="Genomic_DNA"/>
</dbReference>
<dbReference type="PANTHER" id="PTHR35357">
    <property type="entry name" value="OS02G0537100 PROTEIN"/>
    <property type="match status" value="1"/>
</dbReference>